<name>A0A8T3BB03_DENNO</name>
<dbReference type="Proteomes" id="UP000829196">
    <property type="component" value="Unassembled WGS sequence"/>
</dbReference>
<dbReference type="SMR" id="A0A8T3BB03"/>
<protein>
    <submittedName>
        <fullName evidence="1">Uncharacterized protein</fullName>
    </submittedName>
</protein>
<evidence type="ECO:0000313" key="2">
    <source>
        <dbReference type="Proteomes" id="UP000829196"/>
    </source>
</evidence>
<reference evidence="1" key="1">
    <citation type="journal article" date="2022" name="Front. Genet.">
        <title>Chromosome-Scale Assembly of the Dendrobium nobile Genome Provides Insights Into the Molecular Mechanism of the Biosynthesis of the Medicinal Active Ingredient of Dendrobium.</title>
        <authorList>
            <person name="Xu Q."/>
            <person name="Niu S.-C."/>
            <person name="Li K.-L."/>
            <person name="Zheng P.-J."/>
            <person name="Zhang X.-J."/>
            <person name="Jia Y."/>
            <person name="Liu Y."/>
            <person name="Niu Y.-X."/>
            <person name="Yu L.-H."/>
            <person name="Chen D.-F."/>
            <person name="Zhang G.-Q."/>
        </authorList>
    </citation>
    <scope>NUCLEOTIDE SEQUENCE</scope>
    <source>
        <tissue evidence="1">Leaf</tissue>
    </source>
</reference>
<gene>
    <name evidence="1" type="ORF">KFK09_014189</name>
</gene>
<organism evidence="1 2">
    <name type="scientific">Dendrobium nobile</name>
    <name type="common">Orchid</name>
    <dbReference type="NCBI Taxonomy" id="94219"/>
    <lineage>
        <taxon>Eukaryota</taxon>
        <taxon>Viridiplantae</taxon>
        <taxon>Streptophyta</taxon>
        <taxon>Embryophyta</taxon>
        <taxon>Tracheophyta</taxon>
        <taxon>Spermatophyta</taxon>
        <taxon>Magnoliopsida</taxon>
        <taxon>Liliopsida</taxon>
        <taxon>Asparagales</taxon>
        <taxon>Orchidaceae</taxon>
        <taxon>Epidendroideae</taxon>
        <taxon>Malaxideae</taxon>
        <taxon>Dendrobiinae</taxon>
        <taxon>Dendrobium</taxon>
    </lineage>
</organism>
<dbReference type="EMBL" id="JAGYWB010000010">
    <property type="protein sequence ID" value="KAI0508055.1"/>
    <property type="molecule type" value="Genomic_DNA"/>
</dbReference>
<proteinExistence type="predicted"/>
<sequence>MICFFFLLPAGPWAEFQVLQLYLAFYCHFSIHQVLFLQSLRQRLLSIYAIILDG</sequence>
<dbReference type="AlphaFoldDB" id="A0A8T3BB03"/>
<comment type="caution">
    <text evidence="1">The sequence shown here is derived from an EMBL/GenBank/DDBJ whole genome shotgun (WGS) entry which is preliminary data.</text>
</comment>
<evidence type="ECO:0000313" key="1">
    <source>
        <dbReference type="EMBL" id="KAI0508055.1"/>
    </source>
</evidence>
<keyword evidence="2" id="KW-1185">Reference proteome</keyword>
<accession>A0A8T3BB03</accession>